<protein>
    <submittedName>
        <fullName evidence="1">Uncharacterized protein</fullName>
    </submittedName>
</protein>
<sequence length="410" mass="46647">MMEPRLPLDILTIIPDYINEEKDLGSLKALCLTSSLFLQPCQTHLLSHITLSTEVSPSQVQTLPGERLLNLLENSPRLTKYIKRLTISDYFHPEWLPIDTALPEALSRLYTSQIVSFRLTRGAQPTPWEELPPDTQSSLIQLCRSTSLEDLTIHNAPMTLLNVCRPNLRELNMCLGSFDVLPDITPEARDGVGQEIFLTGMRLYGEHNFDKGVEYLLNDANKIRLDKLQQIQFFMGPRSDHLLATTILDRCRSSLRTFVFRPSVFITSPDDSPVDLSGCTSLRSIELYVDETFSNPSEEFGHPLPWISTFISTIPPDIKNRIVTLVLCISFKPAELPDLDTFKENKLYLSLRRIGEMVKTWGSLEKLGVEVQYPRDSERVWAWIRDALNISSEATFELVEIPYESTSVLS</sequence>
<dbReference type="EMBL" id="JAACJK010000018">
    <property type="protein sequence ID" value="KAF5338072.1"/>
    <property type="molecule type" value="Genomic_DNA"/>
</dbReference>
<proteinExistence type="predicted"/>
<dbReference type="AlphaFoldDB" id="A0A8H5CA81"/>
<dbReference type="OrthoDB" id="2788229at2759"/>
<reference evidence="1 2" key="1">
    <citation type="journal article" date="2020" name="ISME J.">
        <title>Uncovering the hidden diversity of litter-decomposition mechanisms in mushroom-forming fungi.</title>
        <authorList>
            <person name="Floudas D."/>
            <person name="Bentzer J."/>
            <person name="Ahren D."/>
            <person name="Johansson T."/>
            <person name="Persson P."/>
            <person name="Tunlid A."/>
        </authorList>
    </citation>
    <scope>NUCLEOTIDE SEQUENCE [LARGE SCALE GENOMIC DNA]</scope>
    <source>
        <strain evidence="1 2">CBS 175.51</strain>
    </source>
</reference>
<keyword evidence="2" id="KW-1185">Reference proteome</keyword>
<name>A0A8H5CA81_9AGAR</name>
<organism evidence="1 2">
    <name type="scientific">Ephemerocybe angulata</name>
    <dbReference type="NCBI Taxonomy" id="980116"/>
    <lineage>
        <taxon>Eukaryota</taxon>
        <taxon>Fungi</taxon>
        <taxon>Dikarya</taxon>
        <taxon>Basidiomycota</taxon>
        <taxon>Agaricomycotina</taxon>
        <taxon>Agaricomycetes</taxon>
        <taxon>Agaricomycetidae</taxon>
        <taxon>Agaricales</taxon>
        <taxon>Agaricineae</taxon>
        <taxon>Psathyrellaceae</taxon>
        <taxon>Ephemerocybe</taxon>
    </lineage>
</organism>
<comment type="caution">
    <text evidence="1">The sequence shown here is derived from an EMBL/GenBank/DDBJ whole genome shotgun (WGS) entry which is preliminary data.</text>
</comment>
<dbReference type="Proteomes" id="UP000541558">
    <property type="component" value="Unassembled WGS sequence"/>
</dbReference>
<evidence type="ECO:0000313" key="2">
    <source>
        <dbReference type="Proteomes" id="UP000541558"/>
    </source>
</evidence>
<gene>
    <name evidence="1" type="ORF">D9611_014200</name>
</gene>
<evidence type="ECO:0000313" key="1">
    <source>
        <dbReference type="EMBL" id="KAF5338072.1"/>
    </source>
</evidence>
<accession>A0A8H5CA81</accession>